<dbReference type="GO" id="GO:0016831">
    <property type="term" value="F:carboxy-lyase activity"/>
    <property type="evidence" value="ECO:0007669"/>
    <property type="project" value="InterPro"/>
</dbReference>
<dbReference type="InterPro" id="IPR032466">
    <property type="entry name" value="Metal_Hydrolase"/>
</dbReference>
<evidence type="ECO:0000313" key="4">
    <source>
        <dbReference type="Proteomes" id="UP000325516"/>
    </source>
</evidence>
<protein>
    <submittedName>
        <fullName evidence="3">Amidohydrolase</fullName>
    </submittedName>
</protein>
<sequence length="324" mass="34985">MIIDAHAHVVPKDYPADSGFPTMTPVSGDTARDLAFGSFGMRLRDAYFEVERRIEAMDDAAVDAEVISPMPPLLNYTIDSETARSLHRYVNEKLAGLAEAGAGRIHALGMVPLQDPAAAADELTRVRDLGLRGIEVGSHVNGVAIGDSRFLEVFQEAERLGLVIFVHTLPRADEVGVPPQMRASIGVGIEASRGAASIAFGDHPAHCALTNVMFSHAAGGFPAMVARADYFWETTPAESRSAEKPSSIARRFSYDSMVFDPRGLRFLIDYIGADRVMLGTDFPAMNRPAQLADLLEPLDLDPAAYAQVASDNCLAWLSLTADRV</sequence>
<gene>
    <name evidence="3" type="ORF">F6J85_08930</name>
</gene>
<reference evidence="4" key="1">
    <citation type="submission" date="2019-09" db="EMBL/GenBank/DDBJ databases">
        <title>Mumia zhuanghuii sp. nov. isolated from the intestinal contents of plateau pika (Ochotona curzoniae) in the Qinghai-Tibet plateau of China.</title>
        <authorList>
            <person name="Tian Z."/>
        </authorList>
    </citation>
    <scope>NUCLEOTIDE SEQUENCE [LARGE SCALE GENOMIC DNA]</scope>
    <source>
        <strain evidence="4">L-031</strain>
    </source>
</reference>
<accession>A0A5J6L4A0</accession>
<keyword evidence="4" id="KW-1185">Reference proteome</keyword>
<dbReference type="InterPro" id="IPR006680">
    <property type="entry name" value="Amidohydro-rel"/>
</dbReference>
<evidence type="ECO:0000259" key="2">
    <source>
        <dbReference type="Pfam" id="PF04909"/>
    </source>
</evidence>
<feature type="domain" description="Amidohydrolase-related" evidence="2">
    <location>
        <begin position="3"/>
        <end position="315"/>
    </location>
</feature>
<dbReference type="KEGG" id="mlz:F6J85_08930"/>
<dbReference type="Gene3D" id="3.20.20.140">
    <property type="entry name" value="Metal-dependent hydrolases"/>
    <property type="match status" value="1"/>
</dbReference>
<dbReference type="EMBL" id="CP044232">
    <property type="protein sequence ID" value="QEW03215.1"/>
    <property type="molecule type" value="Genomic_DNA"/>
</dbReference>
<dbReference type="GO" id="GO:0019748">
    <property type="term" value="P:secondary metabolic process"/>
    <property type="evidence" value="ECO:0007669"/>
    <property type="project" value="TreeGrafter"/>
</dbReference>
<name>A0A5J6L4A0_9MICO</name>
<dbReference type="Proteomes" id="UP000325516">
    <property type="component" value="Chromosome"/>
</dbReference>
<evidence type="ECO:0000256" key="1">
    <source>
        <dbReference type="ARBA" id="ARBA00023239"/>
    </source>
</evidence>
<evidence type="ECO:0000313" key="3">
    <source>
        <dbReference type="EMBL" id="QEW03215.1"/>
    </source>
</evidence>
<dbReference type="PANTHER" id="PTHR21240">
    <property type="entry name" value="2-AMINO-3-CARBOXYLMUCONATE-6-SEMIALDEHYDE DECARBOXYLASE"/>
    <property type="match status" value="1"/>
</dbReference>
<dbReference type="Pfam" id="PF04909">
    <property type="entry name" value="Amidohydro_2"/>
    <property type="match status" value="1"/>
</dbReference>
<dbReference type="GO" id="GO:0016787">
    <property type="term" value="F:hydrolase activity"/>
    <property type="evidence" value="ECO:0007669"/>
    <property type="project" value="UniProtKB-KW"/>
</dbReference>
<keyword evidence="1" id="KW-0456">Lyase</keyword>
<dbReference type="GO" id="GO:0005737">
    <property type="term" value="C:cytoplasm"/>
    <property type="evidence" value="ECO:0007669"/>
    <property type="project" value="TreeGrafter"/>
</dbReference>
<dbReference type="PANTHER" id="PTHR21240:SF28">
    <property type="entry name" value="ISO-OROTATE DECARBOXYLASE (EUROFUNG)"/>
    <property type="match status" value="1"/>
</dbReference>
<dbReference type="AlphaFoldDB" id="A0A5J6L4A0"/>
<organism evidence="3 4">
    <name type="scientific">Microbacterium lushaniae</name>
    <dbReference type="NCBI Taxonomy" id="2614639"/>
    <lineage>
        <taxon>Bacteria</taxon>
        <taxon>Bacillati</taxon>
        <taxon>Actinomycetota</taxon>
        <taxon>Actinomycetes</taxon>
        <taxon>Micrococcales</taxon>
        <taxon>Microbacteriaceae</taxon>
        <taxon>Microbacterium</taxon>
    </lineage>
</organism>
<dbReference type="RefSeq" id="WP_150924690.1">
    <property type="nucleotide sequence ID" value="NZ_CP044232.1"/>
</dbReference>
<dbReference type="SUPFAM" id="SSF51556">
    <property type="entry name" value="Metallo-dependent hydrolases"/>
    <property type="match status" value="1"/>
</dbReference>
<dbReference type="InterPro" id="IPR032465">
    <property type="entry name" value="ACMSD"/>
</dbReference>
<keyword evidence="3" id="KW-0378">Hydrolase</keyword>
<proteinExistence type="predicted"/>